<dbReference type="GeneID" id="3862330"/>
<dbReference type="GO" id="GO:0005737">
    <property type="term" value="C:cytoplasm"/>
    <property type="evidence" value="ECO:0007669"/>
    <property type="project" value="UniProtKB-ARBA"/>
</dbReference>
<keyword evidence="4" id="KW-0863">Zinc-finger</keyword>
<evidence type="ECO:0000259" key="14">
    <source>
        <dbReference type="PROSITE" id="PS51194"/>
    </source>
</evidence>
<dbReference type="Gene3D" id="3.40.50.300">
    <property type="entry name" value="P-loop containing nucleotide triphosphate hydrolases"/>
    <property type="match status" value="2"/>
</dbReference>
<evidence type="ECO:0000256" key="1">
    <source>
        <dbReference type="ARBA" id="ARBA00012552"/>
    </source>
</evidence>
<keyword evidence="2" id="KW-0479">Metal-binding</keyword>
<dbReference type="InterPro" id="IPR014014">
    <property type="entry name" value="RNA_helicase_DEAD_Q_motif"/>
</dbReference>
<evidence type="ECO:0000259" key="13">
    <source>
        <dbReference type="PROSITE" id="PS51192"/>
    </source>
</evidence>
<feature type="compositionally biased region" description="Polar residues" evidence="12">
    <location>
        <begin position="44"/>
        <end position="56"/>
    </location>
</feature>
<dbReference type="GO" id="GO:0005524">
    <property type="term" value="F:ATP binding"/>
    <property type="evidence" value="ECO:0007669"/>
    <property type="project" value="UniProtKB-KW"/>
</dbReference>
<proteinExistence type="predicted"/>
<dbReference type="CDD" id="cd18787">
    <property type="entry name" value="SF2_C_DEAD"/>
    <property type="match status" value="1"/>
</dbReference>
<evidence type="ECO:0000256" key="4">
    <source>
        <dbReference type="ARBA" id="ARBA00022771"/>
    </source>
</evidence>
<dbReference type="EC" id="3.6.4.13" evidence="1"/>
<dbReference type="InterPro" id="IPR014001">
    <property type="entry name" value="Helicase_ATP-bd"/>
</dbReference>
<dbReference type="FunCoup" id="Q4UE18">
    <property type="interactions" value="442"/>
</dbReference>
<evidence type="ECO:0000259" key="15">
    <source>
        <dbReference type="PROSITE" id="PS51195"/>
    </source>
</evidence>
<keyword evidence="7" id="KW-0862">Zinc</keyword>
<dbReference type="VEuPathDB" id="PiroplasmaDB:TA12495"/>
<dbReference type="GO" id="GO:0008270">
    <property type="term" value="F:zinc ion binding"/>
    <property type="evidence" value="ECO:0007669"/>
    <property type="project" value="UniProtKB-KW"/>
</dbReference>
<accession>Q4UE18</accession>
<dbReference type="GO" id="GO:0003723">
    <property type="term" value="F:RNA binding"/>
    <property type="evidence" value="ECO:0007669"/>
    <property type="project" value="UniProtKB-KW"/>
</dbReference>
<dbReference type="SMART" id="SM00490">
    <property type="entry name" value="HELICc"/>
    <property type="match status" value="1"/>
</dbReference>
<evidence type="ECO:0000256" key="12">
    <source>
        <dbReference type="SAM" id="MobiDB-lite"/>
    </source>
</evidence>
<reference evidence="16 17" key="1">
    <citation type="journal article" date="2005" name="Science">
        <title>Genome of the host-cell transforming parasite Theileria annulata compared with T. parva.</title>
        <authorList>
            <person name="Pain A."/>
            <person name="Renauld H."/>
            <person name="Berriman M."/>
            <person name="Murphy L."/>
            <person name="Yeats C.A."/>
            <person name="Weir W."/>
            <person name="Kerhornou A."/>
            <person name="Aslett M."/>
            <person name="Bishop R."/>
            <person name="Bouchier C."/>
            <person name="Cochet M."/>
            <person name="Coulson R.M.R."/>
            <person name="Cronin A."/>
            <person name="de Villiers E.P."/>
            <person name="Fraser A."/>
            <person name="Fosker N."/>
            <person name="Gardner M."/>
            <person name="Goble A."/>
            <person name="Griffiths-Jones S."/>
            <person name="Harris D.E."/>
            <person name="Katzer F."/>
            <person name="Larke N."/>
            <person name="Lord A."/>
            <person name="Maser P."/>
            <person name="McKellar S."/>
            <person name="Mooney P."/>
            <person name="Morton F."/>
            <person name="Nene V."/>
            <person name="O'Neil S."/>
            <person name="Price C."/>
            <person name="Quail M.A."/>
            <person name="Rabbinowitsch E."/>
            <person name="Rawlings N.D."/>
            <person name="Rutter S."/>
            <person name="Saunders D."/>
            <person name="Seeger K."/>
            <person name="Shah T."/>
            <person name="Squares R."/>
            <person name="Squares S."/>
            <person name="Tivey A."/>
            <person name="Walker A.R."/>
            <person name="Woodward J."/>
            <person name="Dobbelaere D.A.E."/>
            <person name="Langsley G."/>
            <person name="Rajandream M.A."/>
            <person name="McKeever D."/>
            <person name="Shiels B."/>
            <person name="Tait A."/>
            <person name="Barrell B.G."/>
            <person name="Hall N."/>
        </authorList>
    </citation>
    <scope>NUCLEOTIDE SEQUENCE [LARGE SCALE GENOMIC DNA]</scope>
    <source>
        <strain evidence="17">Ankara</strain>
    </source>
</reference>
<keyword evidence="5" id="KW-0378">Hydrolase</keyword>
<evidence type="ECO:0000313" key="16">
    <source>
        <dbReference type="EMBL" id="CAI74671.1"/>
    </source>
</evidence>
<evidence type="ECO:0000256" key="6">
    <source>
        <dbReference type="ARBA" id="ARBA00022806"/>
    </source>
</evidence>
<feature type="region of interest" description="Disordered" evidence="12">
    <location>
        <begin position="31"/>
        <end position="93"/>
    </location>
</feature>
<dbReference type="eggNOG" id="KOG0341">
    <property type="taxonomic scope" value="Eukaryota"/>
</dbReference>
<feature type="short sequence motif" description="Q motif" evidence="11">
    <location>
        <begin position="189"/>
        <end position="217"/>
    </location>
</feature>
<comment type="catalytic activity">
    <reaction evidence="10">
        <text>ATP + H2O = ADP + phosphate + H(+)</text>
        <dbReference type="Rhea" id="RHEA:13065"/>
        <dbReference type="ChEBI" id="CHEBI:15377"/>
        <dbReference type="ChEBI" id="CHEBI:15378"/>
        <dbReference type="ChEBI" id="CHEBI:30616"/>
        <dbReference type="ChEBI" id="CHEBI:43474"/>
        <dbReference type="ChEBI" id="CHEBI:456216"/>
        <dbReference type="EC" id="3.6.4.13"/>
    </reaction>
</comment>
<dbReference type="InterPro" id="IPR011545">
    <property type="entry name" value="DEAD/DEAH_box_helicase_dom"/>
</dbReference>
<name>Q4UE18_THEAN</name>
<dbReference type="GO" id="GO:0016787">
    <property type="term" value="F:hydrolase activity"/>
    <property type="evidence" value="ECO:0007669"/>
    <property type="project" value="UniProtKB-KW"/>
</dbReference>
<evidence type="ECO:0000256" key="9">
    <source>
        <dbReference type="ARBA" id="ARBA00022884"/>
    </source>
</evidence>
<dbReference type="SUPFAM" id="SSF52540">
    <property type="entry name" value="P-loop containing nucleoside triphosphate hydrolases"/>
    <property type="match status" value="1"/>
</dbReference>
<feature type="domain" description="DEAD-box RNA helicase Q" evidence="15">
    <location>
        <begin position="189"/>
        <end position="217"/>
    </location>
</feature>
<feature type="domain" description="Helicase C-terminal" evidence="14">
    <location>
        <begin position="415"/>
        <end position="575"/>
    </location>
</feature>
<dbReference type="OrthoDB" id="196131at2759"/>
<dbReference type="Pfam" id="PF00270">
    <property type="entry name" value="DEAD"/>
    <property type="match status" value="1"/>
</dbReference>
<dbReference type="InterPro" id="IPR001650">
    <property type="entry name" value="Helicase_C-like"/>
</dbReference>
<dbReference type="EMBL" id="CR940348">
    <property type="protein sequence ID" value="CAI74671.1"/>
    <property type="molecule type" value="Genomic_DNA"/>
</dbReference>
<gene>
    <name evidence="16" type="ORF">TA12495</name>
</gene>
<dbReference type="PROSITE" id="PS51195">
    <property type="entry name" value="Q_MOTIF"/>
    <property type="match status" value="1"/>
</dbReference>
<dbReference type="SMART" id="SM00487">
    <property type="entry name" value="DEXDc"/>
    <property type="match status" value="1"/>
</dbReference>
<dbReference type="FunFam" id="3.40.50.300:FF:000657">
    <property type="entry name" value="Probable ATP-dependent RNA helicase DDX41"/>
    <property type="match status" value="1"/>
</dbReference>
<dbReference type="InterPro" id="IPR027417">
    <property type="entry name" value="P-loop_NTPase"/>
</dbReference>
<dbReference type="AlphaFoldDB" id="Q4UE18"/>
<keyword evidence="9" id="KW-0694">RNA-binding</keyword>
<evidence type="ECO:0000256" key="2">
    <source>
        <dbReference type="ARBA" id="ARBA00022723"/>
    </source>
</evidence>
<sequence length="620" mass="69572">MQESESSENEKLLISGENKVSLEYIPFKKRRIFTQKHKSRENETSNTNGKNRTKNLAFTPVSESKETEKFSGQESEEEEGPKGGRARGGRGGSCDYTYTVNDLNSVKELKINEHIEIKNDNITGSVTGSINFTNVPDKDLPKATVYGSPIDSIYKIPFKYLAVDSNVVDSIRNALLIDVSGDQVPPPILNFEDMKLPKPILKALNHKKIFEPTKIQMQALPSVLLGRDVIGVSSTGTGKTLVFVIPMIMQSWEIELRLPIESREGPFGLVICPSRELASQISDITKYFTGYIYNYGGPKLYCSCVIGGTDIKDQEFTIKSGVHMVIATPGRLNYFLNSRIINLTQCRYLCFDEADRTIDLGFDTEINGIFNHFNNQHQTLLFSATMSIKIQEFAKSALTNPILVNVGLPGSPNKNVKQLLILVPKESKLPMLLQCLKKTPPPVLIFCENKADVEIINEYLILKGVEVSAIHGGLSQEERMESISDFKNHKKDVLIGTDVASKGLDFPSIHHVINFDLPRDVENYVHRIGRTGRRGERGLATTLLDGSEDNNSLGNLKSILIESEEEIPEFLKNIHETQESRGFKEAGHRISKCPRFESQLNKQILRKEVFTKIMELYINL</sequence>
<evidence type="ECO:0000256" key="8">
    <source>
        <dbReference type="ARBA" id="ARBA00022840"/>
    </source>
</evidence>
<dbReference type="Proteomes" id="UP000001950">
    <property type="component" value="Chromosome 2"/>
</dbReference>
<organism evidence="16 17">
    <name type="scientific">Theileria annulata</name>
    <dbReference type="NCBI Taxonomy" id="5874"/>
    <lineage>
        <taxon>Eukaryota</taxon>
        <taxon>Sar</taxon>
        <taxon>Alveolata</taxon>
        <taxon>Apicomplexa</taxon>
        <taxon>Aconoidasida</taxon>
        <taxon>Piroplasmida</taxon>
        <taxon>Theileriidae</taxon>
        <taxon>Theileria</taxon>
    </lineage>
</organism>
<dbReference type="OMA" id="QMKMPII"/>
<evidence type="ECO:0000313" key="17">
    <source>
        <dbReference type="Proteomes" id="UP000001950"/>
    </source>
</evidence>
<evidence type="ECO:0000256" key="10">
    <source>
        <dbReference type="ARBA" id="ARBA00047984"/>
    </source>
</evidence>
<keyword evidence="17" id="KW-1185">Reference proteome</keyword>
<protein>
    <recommendedName>
        <fullName evidence="1">RNA helicase</fullName>
        <ecNumber evidence="1">3.6.4.13</ecNumber>
    </recommendedName>
</protein>
<evidence type="ECO:0000256" key="3">
    <source>
        <dbReference type="ARBA" id="ARBA00022741"/>
    </source>
</evidence>
<dbReference type="KEGG" id="tan:TA12495"/>
<dbReference type="GO" id="GO:0003724">
    <property type="term" value="F:RNA helicase activity"/>
    <property type="evidence" value="ECO:0007669"/>
    <property type="project" value="UniProtKB-EC"/>
</dbReference>
<evidence type="ECO:0000256" key="7">
    <source>
        <dbReference type="ARBA" id="ARBA00022833"/>
    </source>
</evidence>
<feature type="domain" description="Helicase ATP-binding" evidence="13">
    <location>
        <begin position="220"/>
        <end position="404"/>
    </location>
</feature>
<keyword evidence="8" id="KW-0067">ATP-binding</keyword>
<evidence type="ECO:0000256" key="5">
    <source>
        <dbReference type="ARBA" id="ARBA00022801"/>
    </source>
</evidence>
<keyword evidence="6 16" id="KW-0347">Helicase</keyword>
<dbReference type="PANTHER" id="PTHR47958">
    <property type="entry name" value="ATP-DEPENDENT RNA HELICASE DBP3"/>
    <property type="match status" value="1"/>
</dbReference>
<dbReference type="PROSITE" id="PS51194">
    <property type="entry name" value="HELICASE_CTER"/>
    <property type="match status" value="1"/>
</dbReference>
<dbReference type="PROSITE" id="PS51192">
    <property type="entry name" value="HELICASE_ATP_BIND_1"/>
    <property type="match status" value="1"/>
</dbReference>
<keyword evidence="3" id="KW-0547">Nucleotide-binding</keyword>
<evidence type="ECO:0000256" key="11">
    <source>
        <dbReference type="PROSITE-ProRule" id="PRU00552"/>
    </source>
</evidence>
<dbReference type="Pfam" id="PF00271">
    <property type="entry name" value="Helicase_C"/>
    <property type="match status" value="1"/>
</dbReference>
<dbReference type="InParanoid" id="Q4UE18"/>
<dbReference type="STRING" id="5874.Q4UE18"/>
<dbReference type="RefSeq" id="XP_952403.1">
    <property type="nucleotide sequence ID" value="XM_947310.1"/>
</dbReference>